<feature type="compositionally biased region" description="Polar residues" evidence="2">
    <location>
        <begin position="519"/>
        <end position="531"/>
    </location>
</feature>
<evidence type="ECO:0000313" key="6">
    <source>
        <dbReference type="Proteomes" id="UP001285908"/>
    </source>
</evidence>
<accession>A0AAJ0MVS9</accession>
<comment type="caution">
    <text evidence="5">The sequence shown here is derived from an EMBL/GenBank/DDBJ whole genome shotgun (WGS) entry which is preliminary data.</text>
</comment>
<feature type="compositionally biased region" description="Low complexity" evidence="2">
    <location>
        <begin position="109"/>
        <end position="118"/>
    </location>
</feature>
<dbReference type="PANTHER" id="PTHR21660">
    <property type="entry name" value="THIOESTERASE SUPERFAMILY MEMBER-RELATED"/>
    <property type="match status" value="1"/>
</dbReference>
<feature type="region of interest" description="Disordered" evidence="2">
    <location>
        <begin position="414"/>
        <end position="492"/>
    </location>
</feature>
<feature type="compositionally biased region" description="Polar residues" evidence="2">
    <location>
        <begin position="642"/>
        <end position="655"/>
    </location>
</feature>
<name>A0AAJ0MVS9_9PEZI</name>
<dbReference type="InterPro" id="IPR006683">
    <property type="entry name" value="Thioestr_dom"/>
</dbReference>
<keyword evidence="6" id="KW-1185">Reference proteome</keyword>
<feature type="chain" id="PRO_5042546329" description="Thioesterase domain-containing protein" evidence="3">
    <location>
        <begin position="18"/>
        <end position="961"/>
    </location>
</feature>
<feature type="domain" description="Thioesterase" evidence="4">
    <location>
        <begin position="845"/>
        <end position="928"/>
    </location>
</feature>
<dbReference type="InterPro" id="IPR029069">
    <property type="entry name" value="HotDog_dom_sf"/>
</dbReference>
<dbReference type="GeneID" id="87875614"/>
<evidence type="ECO:0000256" key="1">
    <source>
        <dbReference type="ARBA" id="ARBA00008324"/>
    </source>
</evidence>
<dbReference type="SUPFAM" id="SSF54637">
    <property type="entry name" value="Thioesterase/thiol ester dehydrase-isomerase"/>
    <property type="match status" value="1"/>
</dbReference>
<feature type="region of interest" description="Disordered" evidence="2">
    <location>
        <begin position="636"/>
        <end position="655"/>
    </location>
</feature>
<evidence type="ECO:0000256" key="2">
    <source>
        <dbReference type="SAM" id="MobiDB-lite"/>
    </source>
</evidence>
<dbReference type="Pfam" id="PF03061">
    <property type="entry name" value="4HBT"/>
    <property type="match status" value="1"/>
</dbReference>
<evidence type="ECO:0000259" key="4">
    <source>
        <dbReference type="Pfam" id="PF03061"/>
    </source>
</evidence>
<feature type="region of interest" description="Disordered" evidence="2">
    <location>
        <begin position="109"/>
        <end position="129"/>
    </location>
</feature>
<evidence type="ECO:0000256" key="3">
    <source>
        <dbReference type="SAM" id="SignalP"/>
    </source>
</evidence>
<feature type="region of interest" description="Disordered" evidence="2">
    <location>
        <begin position="511"/>
        <end position="531"/>
    </location>
</feature>
<feature type="region of interest" description="Disordered" evidence="2">
    <location>
        <begin position="211"/>
        <end position="234"/>
    </location>
</feature>
<keyword evidence="3" id="KW-0732">Signal</keyword>
<feature type="signal peptide" evidence="3">
    <location>
        <begin position="1"/>
        <end position="17"/>
    </location>
</feature>
<dbReference type="Proteomes" id="UP001285908">
    <property type="component" value="Unassembled WGS sequence"/>
</dbReference>
<dbReference type="EMBL" id="JAULSX010000001">
    <property type="protein sequence ID" value="KAK3499582.1"/>
    <property type="molecule type" value="Genomic_DNA"/>
</dbReference>
<reference evidence="5 6" key="1">
    <citation type="journal article" date="2023" name="Mol. Phylogenet. Evol.">
        <title>Genome-scale phylogeny and comparative genomics of the fungal order Sordariales.</title>
        <authorList>
            <person name="Hensen N."/>
            <person name="Bonometti L."/>
            <person name="Westerberg I."/>
            <person name="Brannstrom I.O."/>
            <person name="Guillou S."/>
            <person name="Cros-Aarteil S."/>
            <person name="Calhoun S."/>
            <person name="Haridas S."/>
            <person name="Kuo A."/>
            <person name="Mondo S."/>
            <person name="Pangilinan J."/>
            <person name="Riley R."/>
            <person name="LaButti K."/>
            <person name="Andreopoulos B."/>
            <person name="Lipzen A."/>
            <person name="Chen C."/>
            <person name="Yan M."/>
            <person name="Daum C."/>
            <person name="Ng V."/>
            <person name="Clum A."/>
            <person name="Steindorff A."/>
            <person name="Ohm R.A."/>
            <person name="Martin F."/>
            <person name="Silar P."/>
            <person name="Natvig D.O."/>
            <person name="Lalanne C."/>
            <person name="Gautier V."/>
            <person name="Ament-Velasquez S.L."/>
            <person name="Kruys A."/>
            <person name="Hutchinson M.I."/>
            <person name="Powell A.J."/>
            <person name="Barry K."/>
            <person name="Miller A.N."/>
            <person name="Grigoriev I.V."/>
            <person name="Debuchy R."/>
            <person name="Gladieux P."/>
            <person name="Hiltunen Thoren M."/>
            <person name="Johannesson H."/>
        </authorList>
    </citation>
    <scope>NUCLEOTIDE SEQUENCE [LARGE SCALE GENOMIC DNA]</scope>
    <source>
        <strain evidence="5 6">FGSC 10403</strain>
    </source>
</reference>
<dbReference type="CDD" id="cd03443">
    <property type="entry name" value="PaaI_thioesterase"/>
    <property type="match status" value="1"/>
</dbReference>
<organism evidence="5 6">
    <name type="scientific">Neurospora hispaniola</name>
    <dbReference type="NCBI Taxonomy" id="588809"/>
    <lineage>
        <taxon>Eukaryota</taxon>
        <taxon>Fungi</taxon>
        <taxon>Dikarya</taxon>
        <taxon>Ascomycota</taxon>
        <taxon>Pezizomycotina</taxon>
        <taxon>Sordariomycetes</taxon>
        <taxon>Sordariomycetidae</taxon>
        <taxon>Sordariales</taxon>
        <taxon>Sordariaceae</taxon>
        <taxon>Neurospora</taxon>
    </lineage>
</organism>
<feature type="compositionally biased region" description="Low complexity" evidence="2">
    <location>
        <begin position="421"/>
        <end position="492"/>
    </location>
</feature>
<gene>
    <name evidence="5" type="ORF">B0T23DRAFT_392181</name>
</gene>
<proteinExistence type="inferred from homology"/>
<comment type="similarity">
    <text evidence="1">Belongs to the thioesterase PaaI family.</text>
</comment>
<protein>
    <recommendedName>
        <fullName evidence="4">Thioesterase domain-containing protein</fullName>
    </recommendedName>
</protein>
<dbReference type="Gene3D" id="3.10.129.10">
    <property type="entry name" value="Hotdog Thioesterase"/>
    <property type="match status" value="1"/>
</dbReference>
<dbReference type="GO" id="GO:0047617">
    <property type="term" value="F:fatty acyl-CoA hydrolase activity"/>
    <property type="evidence" value="ECO:0007669"/>
    <property type="project" value="InterPro"/>
</dbReference>
<sequence length="961" mass="98686">MFVHLALLGIGFTAVNGMPNGFGRRQGYGQNNGETCTTTQTITVPVTLVDYTYTTITISANAGGTPIFPSTVTVYSGCPSSLSSIPGLSCFSQPGSNATSSATSTAYTSSNLPLSSSSPPVPSSSGTAFPPAVSITQTGSPMFGNSTAYAGTSISSENIPGTGSTAVLTIGSSTGLFSSSSSFSETLTLSTRLPIRTSLFSLSSKPAETLSTLGSSSEVTASSSTSSENSVVSSSKLPEYGSISSVSTNTIADVDSTSGMTHITGATIGITRTSTIETTITVTQEVTATVDMPNELETTVSGKDGDSSSTSVVVLTSTGHVTVTITPDTVSSASVPEFDTSAADAHFTTTNSFAPSVVDGAPVSYTESEGSHQPTTSYEATFLSSLDSSVISGDVTSEIATTEFLTSTQYSVTVHSTTPGSSESTTASNTSSLIPLSSTGTQSTGSVTESSTTPGTSESTTTPTISSSIPLSSASVLPSSSEGIPSTSLPSSSTSYWFNDDSTSALSATSLSASDTSTPTVSLSSFSVTDTASPTVTSSWLTGIPAPSFTSISPSTSQGSSDSVPALSSSYDSGYSFTLPTPSLETSAASTSLASQMSSDIPDGVNSTAAITGSETMTMPFPTTLSIISVPYQSKASDDDLTTTSSAKGSESTTYGAELRKISGGQDLAFAVVCFIYLSVLRSETGTVERALPSTVLNFKLQSKRISGSGLKPNHHLIRAQSTMAHTSTIPGGDIPPASQTQAEVQTQTTGSSSDSQQPSISPEKESLPFTPSLSTSILVPLIPATSSALALAHVQRVWDSIRPNSAIYNLLLSDIVLVAAVAHPTGRILAHLTLKPIHLNSKRILHGAVSGTLCDWAGGMAIAASIAGDELKVGEGEQDRQMTTGVSTDMHLSYCSTAREGDTLEVEAWVSRRGRKLGFTGLEIRKRVDGWEKGERGEVVVVGSHTKYLPFGQKPREAKE</sequence>
<feature type="region of interest" description="Disordered" evidence="2">
    <location>
        <begin position="725"/>
        <end position="769"/>
    </location>
</feature>
<feature type="compositionally biased region" description="Low complexity" evidence="2">
    <location>
        <begin position="746"/>
        <end position="762"/>
    </location>
</feature>
<evidence type="ECO:0000313" key="5">
    <source>
        <dbReference type="EMBL" id="KAK3499582.1"/>
    </source>
</evidence>
<dbReference type="RefSeq" id="XP_062697215.1">
    <property type="nucleotide sequence ID" value="XM_062837992.1"/>
</dbReference>
<dbReference type="PANTHER" id="PTHR21660:SF11">
    <property type="entry name" value="FAMILY PROTEIN, PUTATIVE (AFU_ORTHOLOGUE AFUA_4G04355)-RELATED"/>
    <property type="match status" value="1"/>
</dbReference>
<dbReference type="InterPro" id="IPR039298">
    <property type="entry name" value="ACOT13"/>
</dbReference>
<dbReference type="AlphaFoldDB" id="A0AAJ0MVS9"/>